<evidence type="ECO:0000313" key="2">
    <source>
        <dbReference type="Proteomes" id="UP001148662"/>
    </source>
</evidence>
<proteinExistence type="predicted"/>
<reference evidence="1" key="1">
    <citation type="submission" date="2022-07" db="EMBL/GenBank/DDBJ databases">
        <title>Genome Sequence of Phlebia brevispora.</title>
        <authorList>
            <person name="Buettner E."/>
        </authorList>
    </citation>
    <scope>NUCLEOTIDE SEQUENCE</scope>
    <source>
        <strain evidence="1">MPL23</strain>
    </source>
</reference>
<organism evidence="1 2">
    <name type="scientific">Phlebia brevispora</name>
    <dbReference type="NCBI Taxonomy" id="194682"/>
    <lineage>
        <taxon>Eukaryota</taxon>
        <taxon>Fungi</taxon>
        <taxon>Dikarya</taxon>
        <taxon>Basidiomycota</taxon>
        <taxon>Agaricomycotina</taxon>
        <taxon>Agaricomycetes</taxon>
        <taxon>Polyporales</taxon>
        <taxon>Meruliaceae</taxon>
        <taxon>Phlebia</taxon>
    </lineage>
</organism>
<protein>
    <submittedName>
        <fullName evidence="1">Uncharacterized protein</fullName>
    </submittedName>
</protein>
<evidence type="ECO:0000313" key="1">
    <source>
        <dbReference type="EMBL" id="KAJ3521239.1"/>
    </source>
</evidence>
<sequence length="176" mass="18883">MEFAVIQLAKLSGFSPIVTTASSRNEKFLKSIGATHVLTREGVPLSSIASEVKKITQEPVKIVYDAISLPDTQNAAYDILAPGGKFILVLPFSVDEAKRTDDKEVVQVFGNVHDPAQRAVGVSLYKQLTELLKTGDIKPNNVEVVPNGLAGIPAALEKLRAGVSALKLVARPQETH</sequence>
<gene>
    <name evidence="1" type="ORF">NM688_g9042</name>
</gene>
<keyword evidence="2" id="KW-1185">Reference proteome</keyword>
<accession>A0ACC1RK29</accession>
<comment type="caution">
    <text evidence="1">The sequence shown here is derived from an EMBL/GenBank/DDBJ whole genome shotgun (WGS) entry which is preliminary data.</text>
</comment>
<dbReference type="Proteomes" id="UP001148662">
    <property type="component" value="Unassembled WGS sequence"/>
</dbReference>
<name>A0ACC1RK29_9APHY</name>
<dbReference type="EMBL" id="JANHOG010002655">
    <property type="protein sequence ID" value="KAJ3521239.1"/>
    <property type="molecule type" value="Genomic_DNA"/>
</dbReference>